<organism evidence="2 3">
    <name type="scientific">Saguinus oedipus</name>
    <name type="common">Cotton-top tamarin</name>
    <name type="synonym">Oedipomidas oedipus</name>
    <dbReference type="NCBI Taxonomy" id="9490"/>
    <lineage>
        <taxon>Eukaryota</taxon>
        <taxon>Metazoa</taxon>
        <taxon>Chordata</taxon>
        <taxon>Craniata</taxon>
        <taxon>Vertebrata</taxon>
        <taxon>Euteleostomi</taxon>
        <taxon>Mammalia</taxon>
        <taxon>Eutheria</taxon>
        <taxon>Euarchontoglires</taxon>
        <taxon>Primates</taxon>
        <taxon>Haplorrhini</taxon>
        <taxon>Platyrrhini</taxon>
        <taxon>Cebidae</taxon>
        <taxon>Callitrichinae</taxon>
        <taxon>Saguinus</taxon>
    </lineage>
</organism>
<evidence type="ECO:0000256" key="1">
    <source>
        <dbReference type="SAM" id="MobiDB-lite"/>
    </source>
</evidence>
<feature type="region of interest" description="Disordered" evidence="1">
    <location>
        <begin position="97"/>
        <end position="159"/>
    </location>
</feature>
<sequence>MAPSPPLAGWRVGSPRPASPLLPRQGDEVIAPLRGTRSRCPAGWSPRPCPAGHRPPAQSRPRPPGPTMTERCSLWSALSAAACCFYRGSFVQVQVRGRLGPRHTRWAGTPGRSARGPKASRGAAAPRHPAGSGPAQPGWSREGAGSPQPHLWAPRSSAG</sequence>
<feature type="region of interest" description="Disordered" evidence="1">
    <location>
        <begin position="1"/>
        <end position="70"/>
    </location>
</feature>
<accession>A0ABQ9WH91</accession>
<evidence type="ECO:0000313" key="2">
    <source>
        <dbReference type="EMBL" id="KAK2120354.1"/>
    </source>
</evidence>
<protein>
    <submittedName>
        <fullName evidence="2">Uncharacterized protein</fullName>
    </submittedName>
</protein>
<proteinExistence type="predicted"/>
<comment type="caution">
    <text evidence="2">The sequence shown here is derived from an EMBL/GenBank/DDBJ whole genome shotgun (WGS) entry which is preliminary data.</text>
</comment>
<keyword evidence="3" id="KW-1185">Reference proteome</keyword>
<reference evidence="2 3" key="1">
    <citation type="submission" date="2023-05" db="EMBL/GenBank/DDBJ databases">
        <title>B98-5 Cell Line De Novo Hybrid Assembly: An Optical Mapping Approach.</title>
        <authorList>
            <person name="Kananen K."/>
            <person name="Auerbach J.A."/>
            <person name="Kautto E."/>
            <person name="Blachly J.S."/>
        </authorList>
    </citation>
    <scope>NUCLEOTIDE SEQUENCE [LARGE SCALE GENOMIC DNA]</scope>
    <source>
        <strain evidence="2">B95-8</strain>
        <tissue evidence="2">Cell line</tissue>
    </source>
</reference>
<dbReference type="Proteomes" id="UP001266305">
    <property type="component" value="Unassembled WGS sequence"/>
</dbReference>
<dbReference type="EMBL" id="JASSZA010000001">
    <property type="protein sequence ID" value="KAK2120354.1"/>
    <property type="molecule type" value="Genomic_DNA"/>
</dbReference>
<evidence type="ECO:0000313" key="3">
    <source>
        <dbReference type="Proteomes" id="UP001266305"/>
    </source>
</evidence>
<name>A0ABQ9WH91_SAGOE</name>
<gene>
    <name evidence="2" type="ORF">P7K49_001740</name>
</gene>